<gene>
    <name evidence="3" type="primary">mtdA</name>
    <name evidence="3" type="ORF">HG66A1_10660</name>
</gene>
<accession>A0A517PJ01</accession>
<dbReference type="EMBL" id="CP036266">
    <property type="protein sequence ID" value="QDT19301.1"/>
    <property type="molecule type" value="Genomic_DNA"/>
</dbReference>
<dbReference type="Pfam" id="PF00106">
    <property type="entry name" value="adh_short"/>
    <property type="match status" value="1"/>
</dbReference>
<keyword evidence="4" id="KW-1185">Reference proteome</keyword>
<sequence length="287" mass="30490">MKKILIQLDSSQHASTFDRVVAIDAGVDELMSYHEVTPVNVEALVHGAMFTRGPEDLKNTALFIGGSDTHSGENLLRKVQETFFGPVRVSVMMDSNGCNTTAAAAVLAAGKHLDFSETKALVLGGTGPVGLRAAQLLARRGAEVVLASRSEERAQAACDAIAGLVEDARVQPLSLKDHKQLEAVNQETSLIIAAGAAGVKLLPAACWKPLKNLKVVIDLNAVPPAGIEDVDVMDKATERDGKICYGAIGVGGTKMKIHKAAIRKLFEANDLILDTEEIYQIGVELQS</sequence>
<dbReference type="InterPro" id="IPR046346">
    <property type="entry name" value="Aminoacid_DH-like_N_sf"/>
</dbReference>
<dbReference type="SUPFAM" id="SSF53223">
    <property type="entry name" value="Aminoacid dehydrogenase-like, N-terminal domain"/>
    <property type="match status" value="1"/>
</dbReference>
<dbReference type="Pfam" id="PF09176">
    <property type="entry name" value="Mpt_N"/>
    <property type="match status" value="1"/>
</dbReference>
<dbReference type="RefSeq" id="WP_145181157.1">
    <property type="nucleotide sequence ID" value="NZ_CP036266.1"/>
</dbReference>
<keyword evidence="1" id="KW-0560">Oxidoreductase</keyword>
<dbReference type="AlphaFoldDB" id="A0A517PJ01"/>
<dbReference type="InterPro" id="IPR015259">
    <property type="entry name" value="Methyl-teptahyd_DH_N"/>
</dbReference>
<organism evidence="3 4">
    <name type="scientific">Gimesia chilikensis</name>
    <dbReference type="NCBI Taxonomy" id="2605989"/>
    <lineage>
        <taxon>Bacteria</taxon>
        <taxon>Pseudomonadati</taxon>
        <taxon>Planctomycetota</taxon>
        <taxon>Planctomycetia</taxon>
        <taxon>Planctomycetales</taxon>
        <taxon>Planctomycetaceae</taxon>
        <taxon>Gimesia</taxon>
    </lineage>
</organism>
<evidence type="ECO:0000256" key="1">
    <source>
        <dbReference type="ARBA" id="ARBA00023002"/>
    </source>
</evidence>
<dbReference type="InterPro" id="IPR036291">
    <property type="entry name" value="NAD(P)-bd_dom_sf"/>
</dbReference>
<dbReference type="InterPro" id="IPR002347">
    <property type="entry name" value="SDR_fam"/>
</dbReference>
<dbReference type="GO" id="GO:0016491">
    <property type="term" value="F:oxidoreductase activity"/>
    <property type="evidence" value="ECO:0007669"/>
    <property type="project" value="UniProtKB-KW"/>
</dbReference>
<name>A0A517PJ01_9PLAN</name>
<dbReference type="Proteomes" id="UP000320421">
    <property type="component" value="Chromosome"/>
</dbReference>
<dbReference type="Gene3D" id="3.40.50.10280">
    <property type="entry name" value="Methylene-tetrahydromethanopterin dehydrogenase, N-terminal domain"/>
    <property type="match status" value="1"/>
</dbReference>
<dbReference type="CDD" id="cd01078">
    <property type="entry name" value="NAD_bind_H4MPT_DH"/>
    <property type="match status" value="1"/>
</dbReference>
<evidence type="ECO:0000313" key="3">
    <source>
        <dbReference type="EMBL" id="QDT19301.1"/>
    </source>
</evidence>
<dbReference type="SUPFAM" id="SSF51735">
    <property type="entry name" value="NAD(P)-binding Rossmann-fold domains"/>
    <property type="match status" value="1"/>
</dbReference>
<feature type="domain" description="Methylene-tetrahydromethanopterin dehydrogenase N-terminal" evidence="2">
    <location>
        <begin position="17"/>
        <end position="96"/>
    </location>
</feature>
<proteinExistence type="predicted"/>
<dbReference type="InterPro" id="IPR037089">
    <property type="entry name" value="Methyl-teptahyd_DH_N_sf"/>
</dbReference>
<evidence type="ECO:0000313" key="4">
    <source>
        <dbReference type="Proteomes" id="UP000320421"/>
    </source>
</evidence>
<dbReference type="Gene3D" id="3.40.50.720">
    <property type="entry name" value="NAD(P)-binding Rossmann-like Domain"/>
    <property type="match status" value="1"/>
</dbReference>
<dbReference type="OrthoDB" id="6180at2"/>
<dbReference type="InterPro" id="IPR035015">
    <property type="entry name" value="NAD-bd_H4MPT_DH"/>
</dbReference>
<reference evidence="3 4" key="1">
    <citation type="submission" date="2019-02" db="EMBL/GenBank/DDBJ databases">
        <title>Deep-cultivation of Planctomycetes and their phenomic and genomic characterization uncovers novel biology.</title>
        <authorList>
            <person name="Wiegand S."/>
            <person name="Jogler M."/>
            <person name="Boedeker C."/>
            <person name="Pinto D."/>
            <person name="Vollmers J."/>
            <person name="Rivas-Marin E."/>
            <person name="Kohn T."/>
            <person name="Peeters S.H."/>
            <person name="Heuer A."/>
            <person name="Rast P."/>
            <person name="Oberbeckmann S."/>
            <person name="Bunk B."/>
            <person name="Jeske O."/>
            <person name="Meyerdierks A."/>
            <person name="Storesund J.E."/>
            <person name="Kallscheuer N."/>
            <person name="Luecker S."/>
            <person name="Lage O.M."/>
            <person name="Pohl T."/>
            <person name="Merkel B.J."/>
            <person name="Hornburger P."/>
            <person name="Mueller R.-W."/>
            <person name="Bruemmer F."/>
            <person name="Labrenz M."/>
            <person name="Spormann A.M."/>
            <person name="Op den Camp H."/>
            <person name="Overmann J."/>
            <person name="Amann R."/>
            <person name="Jetten M.S.M."/>
            <person name="Mascher T."/>
            <person name="Medema M.H."/>
            <person name="Devos D.P."/>
            <person name="Kaster A.-K."/>
            <person name="Ovreas L."/>
            <person name="Rohde M."/>
            <person name="Galperin M.Y."/>
            <person name="Jogler C."/>
        </authorList>
    </citation>
    <scope>NUCLEOTIDE SEQUENCE [LARGE SCALE GENOMIC DNA]</scope>
    <source>
        <strain evidence="3 4">HG66A1</strain>
    </source>
</reference>
<evidence type="ECO:0000259" key="2">
    <source>
        <dbReference type="Pfam" id="PF09176"/>
    </source>
</evidence>
<protein>
    <submittedName>
        <fullName evidence="3">Bifunctional protein MdtA</fullName>
    </submittedName>
</protein>